<name>A0A0E2E4V7_TREDN</name>
<dbReference type="InterPro" id="IPR000866">
    <property type="entry name" value="AhpC/TSA"/>
</dbReference>
<proteinExistence type="predicted"/>
<accession>A0A0E2E4V7</accession>
<dbReference type="EMBL" id="AGDV01000010">
    <property type="protein sequence ID" value="EMB33680.1"/>
    <property type="molecule type" value="Genomic_DNA"/>
</dbReference>
<sequence length="365" mass="40867">MKKFYKIFIAAVVFLLVTSAAFAGGSKETGIKELTKKEKEAGWRYFKAIGFKLHRPAFFDTYRDNVNADSSVGEEDKKTDEVVYKVYLYEFFSDELNEKYDAIVSNKQLSREQKNEKIHKEVDPYLKPIYKLVVLRTPLIGKKTLAELTGLPNNEVIRKTKEFTQVLAIADFNAEGLSEKAAEIYKDMISQVRPIIPTIQCTDPISAEAAMIKNVKGLTFDTVDLEGNKITSDILAKYDVTMINIWATWCPPCRAELPEIAKLYEAFKDKGCNIIGITGDVSPDEQDALPTAKELISKAGCKYTVVQYNDTLKPILDNLAAWPTTIFVDKKGNIIASSVNDIIIGSRDLAEFTEAMKKALKAVGK</sequence>
<dbReference type="CDD" id="cd02966">
    <property type="entry name" value="TlpA_like_family"/>
    <property type="match status" value="1"/>
</dbReference>
<dbReference type="PATRIC" id="fig|999432.5.peg.1101"/>
<feature type="signal peptide" evidence="2">
    <location>
        <begin position="1"/>
        <end position="23"/>
    </location>
</feature>
<dbReference type="InterPro" id="IPR017937">
    <property type="entry name" value="Thioredoxin_CS"/>
</dbReference>
<organism evidence="4">
    <name type="scientific">Treponema denticola H-22</name>
    <dbReference type="NCBI Taxonomy" id="999432"/>
    <lineage>
        <taxon>Bacteria</taxon>
        <taxon>Pseudomonadati</taxon>
        <taxon>Spirochaetota</taxon>
        <taxon>Spirochaetia</taxon>
        <taxon>Spirochaetales</taxon>
        <taxon>Treponemataceae</taxon>
        <taxon>Treponema</taxon>
    </lineage>
</organism>
<dbReference type="HOGENOM" id="CLU_769330_0_0_12"/>
<dbReference type="RefSeq" id="WP_002684005.1">
    <property type="nucleotide sequence ID" value="NZ_CM001795.1"/>
</dbReference>
<dbReference type="Proteomes" id="UP000011705">
    <property type="component" value="Chromosome"/>
</dbReference>
<dbReference type="PROSITE" id="PS51352">
    <property type="entry name" value="THIOREDOXIN_2"/>
    <property type="match status" value="1"/>
</dbReference>
<dbReference type="GO" id="GO:0016209">
    <property type="term" value="F:antioxidant activity"/>
    <property type="evidence" value="ECO:0007669"/>
    <property type="project" value="InterPro"/>
</dbReference>
<dbReference type="PANTHER" id="PTHR42852:SF13">
    <property type="entry name" value="PROTEIN DIPZ"/>
    <property type="match status" value="1"/>
</dbReference>
<dbReference type="InterPro" id="IPR050553">
    <property type="entry name" value="Thioredoxin_ResA/DsbE_sf"/>
</dbReference>
<feature type="chain" id="PRO_5002393618" description="Thioredoxin domain-containing protein" evidence="2">
    <location>
        <begin position="24"/>
        <end position="365"/>
    </location>
</feature>
<protein>
    <recommendedName>
        <fullName evidence="3">Thioredoxin domain-containing protein</fullName>
    </recommendedName>
</protein>
<dbReference type="InterPro" id="IPR013766">
    <property type="entry name" value="Thioredoxin_domain"/>
</dbReference>
<reference evidence="4" key="1">
    <citation type="submission" date="2012-01" db="EMBL/GenBank/DDBJ databases">
        <title>The Genome Sequence of Treponema denticola H-22.</title>
        <authorList>
            <consortium name="The Broad Institute Genome Sequencing Platform"/>
            <person name="Earl A."/>
            <person name="Ward D."/>
            <person name="Feldgarden M."/>
            <person name="Gevers D."/>
            <person name="Blanton J.M."/>
            <person name="Fenno C.J."/>
            <person name="Baranova O.V."/>
            <person name="Mathney J."/>
            <person name="Dewhirst F.E."/>
            <person name="Izard J."/>
            <person name="Young S.K."/>
            <person name="Zeng Q."/>
            <person name="Gargeya S."/>
            <person name="Fitzgerald M."/>
            <person name="Haas B."/>
            <person name="Abouelleil A."/>
            <person name="Alvarado L."/>
            <person name="Arachchi H.M."/>
            <person name="Berlin A."/>
            <person name="Chapman S.B."/>
            <person name="Gearin G."/>
            <person name="Goldberg J."/>
            <person name="Griggs A."/>
            <person name="Gujja S."/>
            <person name="Hansen M."/>
            <person name="Heiman D."/>
            <person name="Howarth C."/>
            <person name="Larimer J."/>
            <person name="Lui A."/>
            <person name="MacDonald P.J.P."/>
            <person name="McCowen C."/>
            <person name="Montmayeur A."/>
            <person name="Murphy C."/>
            <person name="Neiman D."/>
            <person name="Pearson M."/>
            <person name="Priest M."/>
            <person name="Roberts A."/>
            <person name="Saif S."/>
            <person name="Shea T."/>
            <person name="Sisk P."/>
            <person name="Stolte C."/>
            <person name="Sykes S."/>
            <person name="Wortman J."/>
            <person name="Nusbaum C."/>
            <person name="Birren B."/>
        </authorList>
    </citation>
    <scope>NUCLEOTIDE SEQUENCE [LARGE SCALE GENOMIC DNA]</scope>
    <source>
        <strain evidence="4">H-22</strain>
    </source>
</reference>
<dbReference type="Pfam" id="PF00578">
    <property type="entry name" value="AhpC-TSA"/>
    <property type="match status" value="1"/>
</dbReference>
<dbReference type="GO" id="GO:0016491">
    <property type="term" value="F:oxidoreductase activity"/>
    <property type="evidence" value="ECO:0007669"/>
    <property type="project" value="InterPro"/>
</dbReference>
<evidence type="ECO:0000256" key="2">
    <source>
        <dbReference type="SAM" id="SignalP"/>
    </source>
</evidence>
<comment type="caution">
    <text evidence="4">The sequence shown here is derived from an EMBL/GenBank/DDBJ whole genome shotgun (WGS) entry which is preliminary data.</text>
</comment>
<evidence type="ECO:0000313" key="4">
    <source>
        <dbReference type="EMBL" id="EMB33680.1"/>
    </source>
</evidence>
<dbReference type="Gene3D" id="3.40.30.10">
    <property type="entry name" value="Glutaredoxin"/>
    <property type="match status" value="1"/>
</dbReference>
<dbReference type="PROSITE" id="PS00194">
    <property type="entry name" value="THIOREDOXIN_1"/>
    <property type="match status" value="1"/>
</dbReference>
<feature type="domain" description="Thioredoxin" evidence="3">
    <location>
        <begin position="211"/>
        <end position="361"/>
    </location>
</feature>
<dbReference type="InterPro" id="IPR036249">
    <property type="entry name" value="Thioredoxin-like_sf"/>
</dbReference>
<dbReference type="AlphaFoldDB" id="A0A0E2E4V7"/>
<evidence type="ECO:0000256" key="1">
    <source>
        <dbReference type="ARBA" id="ARBA00023284"/>
    </source>
</evidence>
<dbReference type="SUPFAM" id="SSF52833">
    <property type="entry name" value="Thioredoxin-like"/>
    <property type="match status" value="1"/>
</dbReference>
<keyword evidence="2" id="KW-0732">Signal</keyword>
<evidence type="ECO:0000259" key="3">
    <source>
        <dbReference type="PROSITE" id="PS51352"/>
    </source>
</evidence>
<gene>
    <name evidence="4" type="ORF">HMPREF9726_01060</name>
</gene>
<dbReference type="PANTHER" id="PTHR42852">
    <property type="entry name" value="THIOL:DISULFIDE INTERCHANGE PROTEIN DSBE"/>
    <property type="match status" value="1"/>
</dbReference>
<keyword evidence="1" id="KW-0676">Redox-active center</keyword>